<organism evidence="5 7">
    <name type="scientific">Enterococcus silesiacus</name>
    <dbReference type="NCBI Taxonomy" id="332949"/>
    <lineage>
        <taxon>Bacteria</taxon>
        <taxon>Bacillati</taxon>
        <taxon>Bacillota</taxon>
        <taxon>Bacilli</taxon>
        <taxon>Lactobacillales</taxon>
        <taxon>Enterococcaceae</taxon>
        <taxon>Enterococcus</taxon>
    </lineage>
</organism>
<feature type="domain" description="HTH cro/C1-type" evidence="3">
    <location>
        <begin position="7"/>
        <end position="61"/>
    </location>
</feature>
<evidence type="ECO:0000259" key="3">
    <source>
        <dbReference type="PROSITE" id="PS50943"/>
    </source>
</evidence>
<dbReference type="PANTHER" id="PTHR46558">
    <property type="entry name" value="TRACRIPTIONAL REGULATORY PROTEIN-RELATED-RELATED"/>
    <property type="match status" value="1"/>
</dbReference>
<reference evidence="4 6" key="2">
    <citation type="submission" date="2015-12" db="EMBL/GenBank/DDBJ databases">
        <authorList>
            <person name="Lauer A."/>
            <person name="Humrighouse B."/>
            <person name="Loparev V."/>
            <person name="Shewmaker P.L."/>
            <person name="Whitney A.M."/>
            <person name="McLaughlin R.W."/>
        </authorList>
    </citation>
    <scope>NUCLEOTIDE SEQUENCE [LARGE SCALE GENOMIC DNA]</scope>
    <source>
        <strain evidence="4 6">LMG 23085</strain>
    </source>
</reference>
<feature type="transmembrane region" description="Helical" evidence="2">
    <location>
        <begin position="81"/>
        <end position="100"/>
    </location>
</feature>
<dbReference type="GO" id="GO:0003677">
    <property type="term" value="F:DNA binding"/>
    <property type="evidence" value="ECO:0007669"/>
    <property type="project" value="UniProtKB-KW"/>
</dbReference>
<dbReference type="Proteomes" id="UP000065511">
    <property type="component" value="Chromosome"/>
</dbReference>
<dbReference type="EMBL" id="JXLC01000006">
    <property type="protein sequence ID" value="OJG92317.1"/>
    <property type="molecule type" value="Genomic_DNA"/>
</dbReference>
<dbReference type="SUPFAM" id="SSF47413">
    <property type="entry name" value="lambda repressor-like DNA-binding domains"/>
    <property type="match status" value="1"/>
</dbReference>
<dbReference type="AlphaFoldDB" id="A0A0S3KDI5"/>
<proteinExistence type="predicted"/>
<sequence>MELRTQLKKYRMKNEWTQKELAEKVNVSDKTISSWETGRTYPDVAMLITLSELFGITLDEFMRGDAKMIKRIDTDLKLKKVYRYALIVTITIFLGGVIFLNTYQYKNQWVDRFNPFMEMKIGYATLPTKVTYNGGKEYEKSSKELQIPDPYQDIWVTDDPFGEGTRLDFKGGQSPEGKNYALVQHKGIYVRRMSFVSWDSIPGMYRDIMQREYEEVPNMEDEPIHH</sequence>
<accession>A0A0S3KDI5</accession>
<dbReference type="SMART" id="SM00530">
    <property type="entry name" value="HTH_XRE"/>
    <property type="match status" value="1"/>
</dbReference>
<name>A0A0S3KDI5_9ENTE</name>
<keyword evidence="6" id="KW-1185">Reference proteome</keyword>
<protein>
    <submittedName>
        <fullName evidence="5">XRE family transcriptional regulator</fullName>
    </submittedName>
</protein>
<gene>
    <name evidence="4" type="ORF">ATZ33_13260</name>
    <name evidence="5" type="ORF">RV15_GL003110</name>
</gene>
<evidence type="ECO:0000256" key="1">
    <source>
        <dbReference type="ARBA" id="ARBA00023125"/>
    </source>
</evidence>
<keyword evidence="1" id="KW-0238">DNA-binding</keyword>
<evidence type="ECO:0000313" key="7">
    <source>
        <dbReference type="Proteomes" id="UP000183039"/>
    </source>
</evidence>
<evidence type="ECO:0000256" key="2">
    <source>
        <dbReference type="SAM" id="Phobius"/>
    </source>
</evidence>
<dbReference type="Pfam" id="PF01381">
    <property type="entry name" value="HTH_3"/>
    <property type="match status" value="1"/>
</dbReference>
<keyword evidence="2" id="KW-0472">Membrane</keyword>
<dbReference type="InterPro" id="IPR001387">
    <property type="entry name" value="Cro/C1-type_HTH"/>
</dbReference>
<dbReference type="PANTHER" id="PTHR46558:SF15">
    <property type="entry name" value="HELIX-TURN-HELIX DOMAIN PROTEIN"/>
    <property type="match status" value="1"/>
</dbReference>
<evidence type="ECO:0000313" key="4">
    <source>
        <dbReference type="EMBL" id="ALS02318.1"/>
    </source>
</evidence>
<dbReference type="Proteomes" id="UP000183039">
    <property type="component" value="Unassembled WGS sequence"/>
</dbReference>
<keyword evidence="2" id="KW-1133">Transmembrane helix</keyword>
<dbReference type="RefSeq" id="WP_071877057.1">
    <property type="nucleotide sequence ID" value="NZ_JXLC01000006.1"/>
</dbReference>
<reference evidence="5 7" key="1">
    <citation type="submission" date="2014-12" db="EMBL/GenBank/DDBJ databases">
        <title>Draft genome sequences of 29 type strains of Enterococci.</title>
        <authorList>
            <person name="Zhong Z."/>
            <person name="Sun Z."/>
            <person name="Liu W."/>
            <person name="Zhang W."/>
            <person name="Zhang H."/>
        </authorList>
    </citation>
    <scope>NUCLEOTIDE SEQUENCE [LARGE SCALE GENOMIC DNA]</scope>
    <source>
        <strain evidence="5 7">DSM 22801</strain>
    </source>
</reference>
<dbReference type="InterPro" id="IPR010982">
    <property type="entry name" value="Lambda_DNA-bd_dom_sf"/>
</dbReference>
<dbReference type="PROSITE" id="PS50943">
    <property type="entry name" value="HTH_CROC1"/>
    <property type="match status" value="1"/>
</dbReference>
<evidence type="ECO:0000313" key="5">
    <source>
        <dbReference type="EMBL" id="OJG92317.1"/>
    </source>
</evidence>
<dbReference type="OrthoDB" id="9805856at2"/>
<dbReference type="KEGG" id="ess:ATZ33_13260"/>
<dbReference type="CDD" id="cd00093">
    <property type="entry name" value="HTH_XRE"/>
    <property type="match status" value="1"/>
</dbReference>
<dbReference type="Gene3D" id="1.10.260.40">
    <property type="entry name" value="lambda repressor-like DNA-binding domains"/>
    <property type="match status" value="1"/>
</dbReference>
<dbReference type="EMBL" id="CP013614">
    <property type="protein sequence ID" value="ALS02318.1"/>
    <property type="molecule type" value="Genomic_DNA"/>
</dbReference>
<keyword evidence="2" id="KW-0812">Transmembrane</keyword>
<evidence type="ECO:0000313" key="6">
    <source>
        <dbReference type="Proteomes" id="UP000065511"/>
    </source>
</evidence>